<name>A0ABY4B170_9BACT</name>
<dbReference type="RefSeq" id="WP_243512195.1">
    <property type="nucleotide sequence ID" value="NZ_CP094534.1"/>
</dbReference>
<proteinExistence type="predicted"/>
<sequence length="185" mass="21547">MKVGKQFNTLTFGEYLHLIENHKKFTDFNTLGLFRSIVETTKLSLEEKLELRRVAVGAFANTFEFLQLKDPKTYFKVNTLGETLTIADDSQAWDDIRQNQQRILKSKKLKHRNFGTYSRHDCGQEICYMKGLMTKQGSVLADYGSSGGMGFSSDTRNWFKPEKAARFRQDRKSEQQIVYHRILEE</sequence>
<evidence type="ECO:0000313" key="2">
    <source>
        <dbReference type="Proteomes" id="UP000831390"/>
    </source>
</evidence>
<dbReference type="Proteomes" id="UP000831390">
    <property type="component" value="Chromosome"/>
</dbReference>
<accession>A0ABY4B170</accession>
<gene>
    <name evidence="1" type="ORF">MTP16_17285</name>
</gene>
<keyword evidence="2" id="KW-1185">Reference proteome</keyword>
<organism evidence="1 2">
    <name type="scientific">Hymenobacter monticola</name>
    <dbReference type="NCBI Taxonomy" id="1705399"/>
    <lineage>
        <taxon>Bacteria</taxon>
        <taxon>Pseudomonadati</taxon>
        <taxon>Bacteroidota</taxon>
        <taxon>Cytophagia</taxon>
        <taxon>Cytophagales</taxon>
        <taxon>Hymenobacteraceae</taxon>
        <taxon>Hymenobacter</taxon>
    </lineage>
</organism>
<dbReference type="EMBL" id="CP094534">
    <property type="protein sequence ID" value="UOE32877.1"/>
    <property type="molecule type" value="Genomic_DNA"/>
</dbReference>
<evidence type="ECO:0000313" key="1">
    <source>
        <dbReference type="EMBL" id="UOE32877.1"/>
    </source>
</evidence>
<protein>
    <submittedName>
        <fullName evidence="1">Uncharacterized protein</fullName>
    </submittedName>
</protein>
<reference evidence="1 2" key="1">
    <citation type="submission" date="2022-03" db="EMBL/GenBank/DDBJ databases">
        <title>Hymenobactersp. isolated from the air.</title>
        <authorList>
            <person name="Won M."/>
            <person name="Kwon S.-W."/>
        </authorList>
    </citation>
    <scope>NUCLEOTIDE SEQUENCE [LARGE SCALE GENOMIC DNA]</scope>
    <source>
        <strain evidence="1 2">KACC 22596</strain>
    </source>
</reference>